<name>A0A1E3L963_9BACL</name>
<dbReference type="EC" id="2.7.11.1" evidence="8"/>
<evidence type="ECO:0000313" key="9">
    <source>
        <dbReference type="Proteomes" id="UP000094578"/>
    </source>
</evidence>
<dbReference type="InterPro" id="IPR010432">
    <property type="entry name" value="RDD"/>
</dbReference>
<evidence type="ECO:0000259" key="7">
    <source>
        <dbReference type="Pfam" id="PF06271"/>
    </source>
</evidence>
<dbReference type="EMBL" id="MDER01000025">
    <property type="protein sequence ID" value="ODP30111.1"/>
    <property type="molecule type" value="Genomic_DNA"/>
</dbReference>
<evidence type="ECO:0000256" key="5">
    <source>
        <dbReference type="ARBA" id="ARBA00023136"/>
    </source>
</evidence>
<keyword evidence="8" id="KW-0418">Kinase</keyword>
<accession>A0A1E3L963</accession>
<feature type="transmembrane region" description="Helical" evidence="6">
    <location>
        <begin position="26"/>
        <end position="49"/>
    </location>
</feature>
<dbReference type="GO" id="GO:0004674">
    <property type="term" value="F:protein serine/threonine kinase activity"/>
    <property type="evidence" value="ECO:0007669"/>
    <property type="project" value="UniProtKB-KW"/>
</dbReference>
<feature type="transmembrane region" description="Helical" evidence="6">
    <location>
        <begin position="126"/>
        <end position="143"/>
    </location>
</feature>
<organism evidence="8 9">
    <name type="scientific">Paenibacillus nuruki</name>
    <dbReference type="NCBI Taxonomy" id="1886670"/>
    <lineage>
        <taxon>Bacteria</taxon>
        <taxon>Bacillati</taxon>
        <taxon>Bacillota</taxon>
        <taxon>Bacilli</taxon>
        <taxon>Bacillales</taxon>
        <taxon>Paenibacillaceae</taxon>
        <taxon>Paenibacillus</taxon>
    </lineage>
</organism>
<keyword evidence="3 6" id="KW-0812">Transmembrane</keyword>
<dbReference type="RefSeq" id="WP_069326028.1">
    <property type="nucleotide sequence ID" value="NZ_MDER01000025.1"/>
</dbReference>
<keyword evidence="5 6" id="KW-0472">Membrane</keyword>
<evidence type="ECO:0000313" key="8">
    <source>
        <dbReference type="EMBL" id="ODP30111.1"/>
    </source>
</evidence>
<evidence type="ECO:0000256" key="3">
    <source>
        <dbReference type="ARBA" id="ARBA00022692"/>
    </source>
</evidence>
<comment type="caution">
    <text evidence="8">The sequence shown here is derived from an EMBL/GenBank/DDBJ whole genome shotgun (WGS) entry which is preliminary data.</text>
</comment>
<dbReference type="GO" id="GO:0005886">
    <property type="term" value="C:plasma membrane"/>
    <property type="evidence" value="ECO:0007669"/>
    <property type="project" value="UniProtKB-SubCell"/>
</dbReference>
<keyword evidence="9" id="KW-1185">Reference proteome</keyword>
<dbReference type="PANTHER" id="PTHR36115:SF6">
    <property type="entry name" value="PROLINE-RICH ANTIGEN HOMOLOG"/>
    <property type="match status" value="1"/>
</dbReference>
<sequence length="194" mass="22487">MNEAGTSSHGYAGFWKRTAATLIDGFIVGFVLLILLGIPTIIGFVNGTWMKNENEYTTGDITFLIVFYILYVIAELVVPWLYFSLFEKSKYHATPGKMALGIIVVDRYFQPIRFGRATGRFWAKNLSYMILCIGYMMAGWTQYKQALHDMVASTYVVNKKDWEQYMYMQQQQQAASWNQPEMSPYLQKDQPNFR</sequence>
<reference evidence="8 9" key="1">
    <citation type="submission" date="2016-08" db="EMBL/GenBank/DDBJ databases">
        <title>Genome sequencing of Paenibacillus sp. TI45-13ar, isolated from Korean traditional nuruk.</title>
        <authorList>
            <person name="Kim S.-J."/>
        </authorList>
    </citation>
    <scope>NUCLEOTIDE SEQUENCE [LARGE SCALE GENOMIC DNA]</scope>
    <source>
        <strain evidence="8 9">TI45-13ar</strain>
    </source>
</reference>
<evidence type="ECO:0000256" key="1">
    <source>
        <dbReference type="ARBA" id="ARBA00004651"/>
    </source>
</evidence>
<feature type="transmembrane region" description="Helical" evidence="6">
    <location>
        <begin position="61"/>
        <end position="83"/>
    </location>
</feature>
<dbReference type="PANTHER" id="PTHR36115">
    <property type="entry name" value="PROLINE-RICH ANTIGEN HOMOLOG-RELATED"/>
    <property type="match status" value="1"/>
</dbReference>
<dbReference type="InterPro" id="IPR051791">
    <property type="entry name" value="Pra-immunoreactive"/>
</dbReference>
<evidence type="ECO:0000256" key="6">
    <source>
        <dbReference type="SAM" id="Phobius"/>
    </source>
</evidence>
<comment type="subcellular location">
    <subcellularLocation>
        <location evidence="1">Cell membrane</location>
        <topology evidence="1">Multi-pass membrane protein</topology>
    </subcellularLocation>
</comment>
<dbReference type="AlphaFoldDB" id="A0A1E3L963"/>
<dbReference type="STRING" id="1886670.PTI45_00564"/>
<evidence type="ECO:0000256" key="2">
    <source>
        <dbReference type="ARBA" id="ARBA00022475"/>
    </source>
</evidence>
<dbReference type="Proteomes" id="UP000094578">
    <property type="component" value="Unassembled WGS sequence"/>
</dbReference>
<feature type="domain" description="RDD" evidence="7">
    <location>
        <begin position="11"/>
        <end position="152"/>
    </location>
</feature>
<keyword evidence="8" id="KW-0723">Serine/threonine-protein kinase</keyword>
<protein>
    <submittedName>
        <fullName evidence="8">Non-specific serine/threonine protein kinase</fullName>
        <ecNumber evidence="8">2.7.11.1</ecNumber>
    </submittedName>
</protein>
<keyword evidence="2" id="KW-1003">Cell membrane</keyword>
<proteinExistence type="predicted"/>
<dbReference type="Pfam" id="PF06271">
    <property type="entry name" value="RDD"/>
    <property type="match status" value="1"/>
</dbReference>
<evidence type="ECO:0000256" key="4">
    <source>
        <dbReference type="ARBA" id="ARBA00022989"/>
    </source>
</evidence>
<keyword evidence="4 6" id="KW-1133">Transmembrane helix</keyword>
<gene>
    <name evidence="8" type="ORF">PTI45_00564</name>
</gene>
<keyword evidence="8" id="KW-0808">Transferase</keyword>